<evidence type="ECO:0000313" key="10">
    <source>
        <dbReference type="EMBL" id="AQS88019.1"/>
    </source>
</evidence>
<comment type="pathway">
    <text evidence="1 7 8">Porphyrin-containing compound metabolism; protoporphyrin-IX biosynthesis; coproporphyrinogen-III from 5-aminolevulinate: step 4/4.</text>
</comment>
<evidence type="ECO:0000256" key="1">
    <source>
        <dbReference type="ARBA" id="ARBA00004804"/>
    </source>
</evidence>
<dbReference type="PROSITE" id="PS00906">
    <property type="entry name" value="UROD_1"/>
    <property type="match status" value="1"/>
</dbReference>
<comment type="catalytic activity">
    <reaction evidence="7 8">
        <text>uroporphyrinogen III + 4 H(+) = coproporphyrinogen III + 4 CO2</text>
        <dbReference type="Rhea" id="RHEA:19865"/>
        <dbReference type="ChEBI" id="CHEBI:15378"/>
        <dbReference type="ChEBI" id="CHEBI:16526"/>
        <dbReference type="ChEBI" id="CHEBI:57308"/>
        <dbReference type="ChEBI" id="CHEBI:57309"/>
        <dbReference type="EC" id="4.1.1.37"/>
    </reaction>
</comment>
<dbReference type="GO" id="GO:0005829">
    <property type="term" value="C:cytosol"/>
    <property type="evidence" value="ECO:0007669"/>
    <property type="project" value="TreeGrafter"/>
</dbReference>
<feature type="binding site" evidence="7">
    <location>
        <position position="85"/>
    </location>
    <ligand>
        <name>substrate</name>
    </ligand>
</feature>
<feature type="binding site" evidence="7">
    <location>
        <position position="332"/>
    </location>
    <ligand>
        <name>substrate</name>
    </ligand>
</feature>
<comment type="subcellular location">
    <subcellularLocation>
        <location evidence="7">Cytoplasm</location>
    </subcellularLocation>
</comment>
<feature type="binding site" evidence="7">
    <location>
        <position position="216"/>
    </location>
    <ligand>
        <name>substrate</name>
    </ligand>
</feature>
<dbReference type="InterPro" id="IPR006361">
    <property type="entry name" value="Uroporphyrinogen_deCO2ase_HemE"/>
</dbReference>
<comment type="subunit">
    <text evidence="7">Homodimer.</text>
</comment>
<dbReference type="NCBIfam" id="TIGR01464">
    <property type="entry name" value="hemE"/>
    <property type="match status" value="1"/>
</dbReference>
<dbReference type="OrthoDB" id="9806656at2"/>
<dbReference type="Gene3D" id="3.20.20.210">
    <property type="match status" value="1"/>
</dbReference>
<dbReference type="KEGG" id="nch:A0U93_08765"/>
<dbReference type="PANTHER" id="PTHR21091:SF169">
    <property type="entry name" value="UROPORPHYRINOGEN DECARBOXYLASE"/>
    <property type="match status" value="1"/>
</dbReference>
<comment type="similarity">
    <text evidence="2 7 9">Belongs to the uroporphyrinogen decarboxylase family.</text>
</comment>
<keyword evidence="4 7" id="KW-0210">Decarboxylase</keyword>
<gene>
    <name evidence="7" type="primary">hemE</name>
    <name evidence="10" type="ORF">A0U93_08765</name>
</gene>
<evidence type="ECO:0000256" key="9">
    <source>
        <dbReference type="RuleBase" id="RU004169"/>
    </source>
</evidence>
<dbReference type="SUPFAM" id="SSF51726">
    <property type="entry name" value="UROD/MetE-like"/>
    <property type="match status" value="1"/>
</dbReference>
<dbReference type="GO" id="GO:0004853">
    <property type="term" value="F:uroporphyrinogen decarboxylase activity"/>
    <property type="evidence" value="ECO:0007669"/>
    <property type="project" value="UniProtKB-UniRule"/>
</dbReference>
<evidence type="ECO:0000256" key="7">
    <source>
        <dbReference type="HAMAP-Rule" id="MF_00218"/>
    </source>
</evidence>
<evidence type="ECO:0000256" key="8">
    <source>
        <dbReference type="RuleBase" id="RU000554"/>
    </source>
</evidence>
<dbReference type="AlphaFoldDB" id="A0A1U9KQK6"/>
<reference evidence="10 11" key="1">
    <citation type="submission" date="2016-03" db="EMBL/GenBank/DDBJ databases">
        <title>Acetic acid bacteria sequencing.</title>
        <authorList>
            <person name="Brandt J."/>
            <person name="Jakob F."/>
            <person name="Vogel R.F."/>
        </authorList>
    </citation>
    <scope>NUCLEOTIDE SEQUENCE [LARGE SCALE GENOMIC DNA]</scope>
    <source>
        <strain evidence="10 11">NBRC 101099</strain>
    </source>
</reference>
<name>A0A1U9KQK6_9PROT</name>
<dbReference type="GO" id="GO:0019353">
    <property type="term" value="P:protoporphyrinogen IX biosynthetic process from glutamate"/>
    <property type="evidence" value="ECO:0007669"/>
    <property type="project" value="TreeGrafter"/>
</dbReference>
<protein>
    <recommendedName>
        <fullName evidence="3 7">Uroporphyrinogen decarboxylase</fullName>
        <shortName evidence="7">UPD</shortName>
        <shortName evidence="7">URO-D</shortName>
        <ecNumber evidence="3 7">4.1.1.37</ecNumber>
    </recommendedName>
</protein>
<dbReference type="InterPro" id="IPR038071">
    <property type="entry name" value="UROD/MetE-like_sf"/>
</dbReference>
<dbReference type="RefSeq" id="WP_077807035.1">
    <property type="nucleotide sequence ID" value="NZ_BJXS01000007.1"/>
</dbReference>
<feature type="binding site" evidence="7">
    <location>
        <begin position="36"/>
        <end position="40"/>
    </location>
    <ligand>
        <name>substrate</name>
    </ligand>
</feature>
<dbReference type="CDD" id="cd00717">
    <property type="entry name" value="URO-D"/>
    <property type="match status" value="1"/>
</dbReference>
<dbReference type="EC" id="4.1.1.37" evidence="3 7"/>
<keyword evidence="6 7" id="KW-0627">Porphyrin biosynthesis</keyword>
<dbReference type="PANTHER" id="PTHR21091">
    <property type="entry name" value="METHYLTETRAHYDROFOLATE:HOMOCYSTEINE METHYLTRANSFERASE RELATED"/>
    <property type="match status" value="1"/>
</dbReference>
<dbReference type="UniPathway" id="UPA00251">
    <property type="reaction ID" value="UER00321"/>
</dbReference>
<dbReference type="Proteomes" id="UP000188604">
    <property type="component" value="Chromosome"/>
</dbReference>
<organism evidence="10 11">
    <name type="scientific">Neoasaia chiangmaiensis</name>
    <dbReference type="NCBI Taxonomy" id="320497"/>
    <lineage>
        <taxon>Bacteria</taxon>
        <taxon>Pseudomonadati</taxon>
        <taxon>Pseudomonadota</taxon>
        <taxon>Alphaproteobacteria</taxon>
        <taxon>Acetobacterales</taxon>
        <taxon>Acetobacteraceae</taxon>
        <taxon>Neoasaia</taxon>
    </lineage>
</organism>
<comment type="caution">
    <text evidence="7">Lacks conserved residue(s) required for the propagation of feature annotation.</text>
</comment>
<evidence type="ECO:0000256" key="4">
    <source>
        <dbReference type="ARBA" id="ARBA00022793"/>
    </source>
</evidence>
<evidence type="ECO:0000313" key="11">
    <source>
        <dbReference type="Proteomes" id="UP000188604"/>
    </source>
</evidence>
<evidence type="ECO:0000256" key="6">
    <source>
        <dbReference type="ARBA" id="ARBA00023244"/>
    </source>
</evidence>
<feature type="site" description="Transition state stabilizer" evidence="7">
    <location>
        <position position="85"/>
    </location>
</feature>
<dbReference type="InterPro" id="IPR000257">
    <property type="entry name" value="Uroporphyrinogen_deCOase"/>
</dbReference>
<dbReference type="HAMAP" id="MF_00218">
    <property type="entry name" value="URO_D"/>
    <property type="match status" value="1"/>
</dbReference>
<evidence type="ECO:0000256" key="5">
    <source>
        <dbReference type="ARBA" id="ARBA00023239"/>
    </source>
</evidence>
<accession>A0A1U9KQK6</accession>
<sequence length="355" mass="38287">MDRENSLSASAKTASKPLLRVLQGEAVWPPPVWLMRQAGRYLPEFRALRDKADFMTRCMTPDLATEITLQPIRRYAMDGAILFSDILVLPWALGQSLDFVEGTGPVLEPIRDRAALARLSAQRVAEATAPVRETLRRLAQALPSATTLLGFAGSPFTVACYMVEGGGSREFAVTRDMALNDPALFDALLDLLTETTAEMLIGQIDAGAEAVMLFDSWAGLLPPSQFRKHVIAPTRRIVERLHTARPGVKVIGFPRLAGVMAAEYARETGVDALACDTGADMARIAAEVPATLPLQGNLDPLILKAGGEALTTEARAIRDAMRGRPHIFNLGHGVVPPTPPEHVAALVETVRDVSA</sequence>
<comment type="function">
    <text evidence="7">Catalyzes the decarboxylation of four acetate groups of uroporphyrinogen-III to yield coproporphyrinogen-III.</text>
</comment>
<proteinExistence type="inferred from homology"/>
<dbReference type="Pfam" id="PF01208">
    <property type="entry name" value="URO-D"/>
    <property type="match status" value="1"/>
</dbReference>
<keyword evidence="5 7" id="KW-0456">Lyase</keyword>
<dbReference type="STRING" id="320497.A0U93_08765"/>
<evidence type="ECO:0000256" key="3">
    <source>
        <dbReference type="ARBA" id="ARBA00012288"/>
    </source>
</evidence>
<dbReference type="PROSITE" id="PS00907">
    <property type="entry name" value="UROD_2"/>
    <property type="match status" value="1"/>
</dbReference>
<dbReference type="EMBL" id="CP014691">
    <property type="protein sequence ID" value="AQS88019.1"/>
    <property type="molecule type" value="Genomic_DNA"/>
</dbReference>
<evidence type="ECO:0000256" key="2">
    <source>
        <dbReference type="ARBA" id="ARBA00009935"/>
    </source>
</evidence>
<keyword evidence="7" id="KW-0963">Cytoplasm</keyword>
<keyword evidence="11" id="KW-1185">Reference proteome</keyword>
<feature type="binding site" evidence="7">
    <location>
        <position position="161"/>
    </location>
    <ligand>
        <name>substrate</name>
    </ligand>
</feature>